<evidence type="ECO:0000313" key="2">
    <source>
        <dbReference type="Proteomes" id="UP000248703"/>
    </source>
</evidence>
<sequence length="934" mass="109398">MRVSKLLKELKISYKRLTRYNIFLETPITSPNQELDEDTYLQIIALYNNKEIQNQLDDLAINDQISNYNGCLVNNQCKFIGKVKWYYNQANDGEYGFAEHEQLKEIFFRGSVVKGVNPRNLRENEDIIFTISKQDFINRDRIKATTLHYIAHETDILFLIYLGILKNNVKCLNRLTEIITQDGFTIKPSTKLEVEQLFSDYFSNPTITIDKVISIVNIASQLDIMLTKEQIDKIDSSLDSHQKFQLFSQTNYLLPISTIEEELIEYIANNPANSQFLLSKLDSKDLEYILEEVFNTLVSKPEQDNYHSLIEFVKWNAISIDYTKLSDEQITILWLNNLIENFPLDAVYSYLFKIKAQLDKTFNKETIKLLEGKIYQVLDKVTQEEHVNLFYKTYNNYEEIDTIKIYNQTTFFLDYTKDEVLYKKFVTVVESKATDYIKLQLFISDYTDSVNFHDVVIYTGLLSASDQKLFFKKVLMLIETKVLDLTLIDLNKITTYNYTDNQYAKEIDGVGLDFTLSIILKIATDLRQNQITNRNSIFDIIANQIKTPQDLLVIDGFFQKCDGRTFAEETTKTIDGKTITTYYKKKSDKLPRFKTFCDGRKALEQNSNRPLLSRREQMEFWWCENTPCFETCRKPVSANNWRDYTLENVLKILGINYSERQYEIVLSIINRVNRFLEHLKCKCCNTILRPNGRGNYGFYGVSMFSCTNKQCETPDKNVYLSHCMNGKCEDYIDSRESKKCRPSTIENPDNCGWYICNNCYACCSSEKLQSRKSIIEQSGQEYKCHINGHRDRGVLCCSECGFETIKRVLNTELYRQQLDWFISKIGTETIENSGQRQDGKWWFRWCRGDLYFEEFFNALTSLKDNGFQVPNLETGDDVQFIAEPFVENNDEAKIFDCPNCKNVIELSDNELFNFERVSAIKYFHNIIFPDHERT</sequence>
<comment type="caution">
    <text evidence="1">The sequence shown here is derived from an EMBL/GenBank/DDBJ whole genome shotgun (WGS) entry which is preliminary data.</text>
</comment>
<organism evidence="1 2">
    <name type="scientific">Olleya aquimaris</name>
    <dbReference type="NCBI Taxonomy" id="639310"/>
    <lineage>
        <taxon>Bacteria</taxon>
        <taxon>Pseudomonadati</taxon>
        <taxon>Bacteroidota</taxon>
        <taxon>Flavobacteriia</taxon>
        <taxon>Flavobacteriales</taxon>
        <taxon>Flavobacteriaceae</taxon>
    </lineage>
</organism>
<gene>
    <name evidence="1" type="ORF">LY08_00096</name>
</gene>
<name>A0A327RP47_9FLAO</name>
<dbReference type="OrthoDB" id="1397991at2"/>
<dbReference type="AlphaFoldDB" id="A0A327RP47"/>
<dbReference type="RefSeq" id="WP_111658469.1">
    <property type="nucleotide sequence ID" value="NZ_QLLO01000001.1"/>
</dbReference>
<dbReference type="Proteomes" id="UP000248703">
    <property type="component" value="Unassembled WGS sequence"/>
</dbReference>
<accession>A0A327RP47</accession>
<reference evidence="1 2" key="1">
    <citation type="submission" date="2018-06" db="EMBL/GenBank/DDBJ databases">
        <title>Genomic Encyclopedia of Archaeal and Bacterial Type Strains, Phase II (KMG-II): from individual species to whole genera.</title>
        <authorList>
            <person name="Goeker M."/>
        </authorList>
    </citation>
    <scope>NUCLEOTIDE SEQUENCE [LARGE SCALE GENOMIC DNA]</scope>
    <source>
        <strain evidence="1 2">DSM 24464</strain>
    </source>
</reference>
<keyword evidence="2" id="KW-1185">Reference proteome</keyword>
<evidence type="ECO:0000313" key="1">
    <source>
        <dbReference type="EMBL" id="RAJ17828.1"/>
    </source>
</evidence>
<proteinExistence type="predicted"/>
<dbReference type="EMBL" id="QLLO01000001">
    <property type="protein sequence ID" value="RAJ17828.1"/>
    <property type="molecule type" value="Genomic_DNA"/>
</dbReference>
<protein>
    <submittedName>
        <fullName evidence="1">Uncharacterized protein</fullName>
    </submittedName>
</protein>